<dbReference type="Gene3D" id="2.60.40.2360">
    <property type="entry name" value="Intracellular proteinase inhibitor BsuPI"/>
    <property type="match status" value="1"/>
</dbReference>
<dbReference type="EMBL" id="BOVK01000006">
    <property type="protein sequence ID" value="GIQ67647.1"/>
    <property type="molecule type" value="Genomic_DNA"/>
</dbReference>
<organism evidence="3 4">
    <name type="scientific">Xylanibacillus composti</name>
    <dbReference type="NCBI Taxonomy" id="1572762"/>
    <lineage>
        <taxon>Bacteria</taxon>
        <taxon>Bacillati</taxon>
        <taxon>Bacillota</taxon>
        <taxon>Bacilli</taxon>
        <taxon>Bacillales</taxon>
        <taxon>Paenibacillaceae</taxon>
        <taxon>Xylanibacillus</taxon>
    </lineage>
</organism>
<dbReference type="AlphaFoldDB" id="A0A8J4H1E2"/>
<comment type="caution">
    <text evidence="3">The sequence shown here is derived from an EMBL/GenBank/DDBJ whole genome shotgun (WGS) entry which is preliminary data.</text>
</comment>
<proteinExistence type="predicted"/>
<evidence type="ECO:0000313" key="3">
    <source>
        <dbReference type="EMBL" id="GIQ67647.1"/>
    </source>
</evidence>
<evidence type="ECO:0000256" key="1">
    <source>
        <dbReference type="SAM" id="MobiDB-lite"/>
    </source>
</evidence>
<evidence type="ECO:0000313" key="4">
    <source>
        <dbReference type="Proteomes" id="UP000677918"/>
    </source>
</evidence>
<dbReference type="RefSeq" id="WP_213410268.1">
    <property type="nucleotide sequence ID" value="NZ_BOVK01000006.1"/>
</dbReference>
<feature type="compositionally biased region" description="Basic and acidic residues" evidence="1">
    <location>
        <begin position="49"/>
        <end position="59"/>
    </location>
</feature>
<accession>A0A8J4H1E2</accession>
<dbReference type="Proteomes" id="UP000677918">
    <property type="component" value="Unassembled WGS sequence"/>
</dbReference>
<protein>
    <recommendedName>
        <fullName evidence="2">Intracellular proteinase inhibitor BsuPI domain-containing protein</fullName>
    </recommendedName>
</protein>
<gene>
    <name evidence="3" type="ORF">XYCOK13_04710</name>
</gene>
<dbReference type="Pfam" id="PF12690">
    <property type="entry name" value="BsuPI"/>
    <property type="match status" value="1"/>
</dbReference>
<evidence type="ECO:0000259" key="2">
    <source>
        <dbReference type="Pfam" id="PF12690"/>
    </source>
</evidence>
<feature type="domain" description="Intracellular proteinase inhibitor BsuPI" evidence="2">
    <location>
        <begin position="109"/>
        <end position="208"/>
    </location>
</feature>
<name>A0A8J4H1E2_9BACL</name>
<feature type="region of interest" description="Disordered" evidence="1">
    <location>
        <begin position="41"/>
        <end position="82"/>
    </location>
</feature>
<sequence>MRVIMTSSILLGVTIAAIFYVSQTFTDQPHSNEPLRASAGLEAKGPSHLLDEPSAKVREDESEQPLSHAPVPASDSGKSVEAVELPATDLKWPLPQQKEGKEPLQGLFETDLNAELQNGKVEMVFSLKNISGEALRISHGSGQQFDISVRNEHDEEVYRWSYGKAFTQALIERGLRPGEQLTYHEAWPLVDNDGNRVPAGQYTVKVEVLIGMEGGTIDPDEWTAEAVIALD</sequence>
<keyword evidence="4" id="KW-1185">Reference proteome</keyword>
<dbReference type="InterPro" id="IPR038144">
    <property type="entry name" value="IPI"/>
</dbReference>
<reference evidence="3" key="1">
    <citation type="submission" date="2021-04" db="EMBL/GenBank/DDBJ databases">
        <title>Draft genome sequence of Xylanibacillus composti strain K13.</title>
        <authorList>
            <person name="Uke A."/>
            <person name="Chhe C."/>
            <person name="Baramee S."/>
            <person name="Kosugi A."/>
        </authorList>
    </citation>
    <scope>NUCLEOTIDE SEQUENCE</scope>
    <source>
        <strain evidence="3">K13</strain>
    </source>
</reference>
<dbReference type="InterPro" id="IPR020481">
    <property type="entry name" value="Intracell_prot_inh_BsuPI"/>
</dbReference>